<keyword evidence="1" id="KW-0732">Signal</keyword>
<feature type="chain" id="PRO_5014546609" description="DUF3575 domain-containing protein" evidence="1">
    <location>
        <begin position="25"/>
        <end position="186"/>
    </location>
</feature>
<evidence type="ECO:0008006" key="5">
    <source>
        <dbReference type="Google" id="ProtNLM"/>
    </source>
</evidence>
<reference evidence="3" key="2">
    <citation type="submission" date="2016-06" db="EMBL/GenBank/DDBJ databases">
        <authorList>
            <person name="Nicholson A.C."/>
        </authorList>
    </citation>
    <scope>NUCLEOTIDE SEQUENCE [LARGE SCALE GENOMIC DNA]</scope>
    <source>
        <strain evidence="3">E6809</strain>
    </source>
</reference>
<gene>
    <name evidence="2" type="ORF">AYC66_15800</name>
    <name evidence="3" type="ORF">BAY09_08890</name>
</gene>
<evidence type="ECO:0000313" key="2">
    <source>
        <dbReference type="EMBL" id="AQX52049.1"/>
    </source>
</evidence>
<reference evidence="2 4" key="1">
    <citation type="submission" date="2016-02" db="EMBL/GenBank/DDBJ databases">
        <authorList>
            <person name="Nicholson A.C."/>
            <person name="Humrighouse B.W."/>
            <person name="Loparev V."/>
            <person name="Emery B."/>
            <person name="Graziano J."/>
            <person name="McQuiston J.R."/>
        </authorList>
    </citation>
    <scope>NUCLEOTIDE SEQUENCE [LARGE SCALE GENOMIC DNA]</scope>
    <source>
        <strain evidence="2 4">E6809</strain>
    </source>
</reference>
<accession>A0A1T3H4Z5</accession>
<feature type="signal peptide" evidence="1">
    <location>
        <begin position="1"/>
        <end position="24"/>
    </location>
</feature>
<evidence type="ECO:0000313" key="4">
    <source>
        <dbReference type="Proteomes" id="UP000189738"/>
    </source>
</evidence>
<sequence>MNNIKRIILSLMFSFLGFAGFSQTRETQAMKNITGVQMGILNVGIYEELGITNDFVLRGDFMFNSALWGGSFYPKTGFALYPTIGITPKYYYNFNRRLAKGKNIHNNSANYIAVDFSYTPNWFIISNEKNIEVSNFIRIIPSYGIRRNFAQNFNYEAKFGLGYGKNLDTRESSTVLQLGISIGYDF</sequence>
<evidence type="ECO:0000256" key="1">
    <source>
        <dbReference type="SAM" id="SignalP"/>
    </source>
</evidence>
<dbReference type="Proteomes" id="UP000189738">
    <property type="component" value="Chromosome"/>
</dbReference>
<protein>
    <recommendedName>
        <fullName evidence="5">DUF3575 domain-containing protein</fullName>
    </recommendedName>
</protein>
<proteinExistence type="predicted"/>
<name>A0A1T3H4Z5_9FLAO</name>
<dbReference type="AlphaFoldDB" id="A0A1T3H4Z5"/>
<dbReference type="EMBL" id="CP014339">
    <property type="protein sequence ID" value="AQX52049.1"/>
    <property type="molecule type" value="Genomic_DNA"/>
</dbReference>
<organism evidence="3">
    <name type="scientific">Elizabethkingia anophelis</name>
    <dbReference type="NCBI Taxonomy" id="1117645"/>
    <lineage>
        <taxon>Bacteria</taxon>
        <taxon>Pseudomonadati</taxon>
        <taxon>Bacteroidota</taxon>
        <taxon>Flavobacteriia</taxon>
        <taxon>Flavobacteriales</taxon>
        <taxon>Weeksellaceae</taxon>
        <taxon>Elizabethkingia</taxon>
    </lineage>
</organism>
<evidence type="ECO:0000313" key="3">
    <source>
        <dbReference type="EMBL" id="OPB53044.1"/>
    </source>
</evidence>
<dbReference type="EMBL" id="MAHS01000001">
    <property type="protein sequence ID" value="OPB53044.1"/>
    <property type="molecule type" value="Genomic_DNA"/>
</dbReference>